<dbReference type="NCBIfam" id="TIGR03609">
    <property type="entry name" value="S_layer_CsaB"/>
    <property type="match status" value="1"/>
</dbReference>
<accession>H0UNM7</accession>
<evidence type="ECO:0000313" key="3">
    <source>
        <dbReference type="Proteomes" id="UP000005730"/>
    </source>
</evidence>
<dbReference type="PANTHER" id="PTHR36836">
    <property type="entry name" value="COLANIC ACID BIOSYNTHESIS PROTEIN WCAK"/>
    <property type="match status" value="1"/>
</dbReference>
<feature type="domain" description="Polysaccharide pyruvyl transferase" evidence="1">
    <location>
        <begin position="21"/>
        <end position="286"/>
    </location>
</feature>
<gene>
    <name evidence="2" type="ORF">TheveDRAFT_1322</name>
</gene>
<dbReference type="EMBL" id="CM001377">
    <property type="protein sequence ID" value="EHM10442.1"/>
    <property type="molecule type" value="Genomic_DNA"/>
</dbReference>
<protein>
    <submittedName>
        <fullName evidence="2">Polysaccharide pyruvyl transferase CsaB</fullName>
    </submittedName>
</protein>
<dbReference type="OrthoDB" id="3199616at2"/>
<dbReference type="GO" id="GO:0016740">
    <property type="term" value="F:transferase activity"/>
    <property type="evidence" value="ECO:0007669"/>
    <property type="project" value="UniProtKB-KW"/>
</dbReference>
<dbReference type="Proteomes" id="UP000005730">
    <property type="component" value="Chromosome"/>
</dbReference>
<dbReference type="PANTHER" id="PTHR36836:SF1">
    <property type="entry name" value="COLANIC ACID BIOSYNTHESIS PROTEIN WCAK"/>
    <property type="match status" value="1"/>
</dbReference>
<dbReference type="RefSeq" id="WP_006583936.1">
    <property type="nucleotide sequence ID" value="NZ_CM001377.1"/>
</dbReference>
<dbReference type="eggNOG" id="COG2327">
    <property type="taxonomic scope" value="Bacteria"/>
</dbReference>
<keyword evidence="2" id="KW-0808">Transferase</keyword>
<dbReference type="InterPro" id="IPR007345">
    <property type="entry name" value="Polysacch_pyruvyl_Trfase"/>
</dbReference>
<sequence>MTRPGERDLQVVLCGYYGFGNLGDELLARGLVELLEGCGIPRSRIGVLSASPEVTAAELSVRAENRWSLRKVSGFLRSASTLLLGGGGLFQDVTSIKSPVYYSGVVWLARRAGAVPWAFGQSLGPLRTALGRALAKRALGACKVRVFRDRRSVAMAQSMGIGAAALAPDPVMALRPSVLRSKEEHLLVNVRPSKSFDLSKLARSIMRLASATGLSPVGFAMAQEDLIPLRDLETFGVRWSQVKLLRTLGDFEEMASRAGGSLSMRLHGVVLSALSGLPCGALPYDPKVESFADAFGIPKHVGEGDIVLGKGVDPGVLEESAQALRDAMGTALLKLKLKPDPVGGR</sequence>
<dbReference type="HOGENOM" id="CLU_039510_0_0_0"/>
<evidence type="ECO:0000259" key="1">
    <source>
        <dbReference type="Pfam" id="PF04230"/>
    </source>
</evidence>
<organism evidence="2 3">
    <name type="scientific">Thermanaerovibrio velox DSM 12556</name>
    <dbReference type="NCBI Taxonomy" id="926567"/>
    <lineage>
        <taxon>Bacteria</taxon>
        <taxon>Thermotogati</taxon>
        <taxon>Synergistota</taxon>
        <taxon>Synergistia</taxon>
        <taxon>Synergistales</taxon>
        <taxon>Synergistaceae</taxon>
        <taxon>Thermanaerovibrio</taxon>
    </lineage>
</organism>
<dbReference type="STRING" id="926567.TheveDRAFT_1322"/>
<proteinExistence type="predicted"/>
<dbReference type="InterPro" id="IPR019896">
    <property type="entry name" value="Polysacch_pyruvyl_Trfase_CsaB"/>
</dbReference>
<dbReference type="AlphaFoldDB" id="H0UNM7"/>
<name>H0UNM7_9BACT</name>
<keyword evidence="3" id="KW-1185">Reference proteome</keyword>
<evidence type="ECO:0000313" key="2">
    <source>
        <dbReference type="EMBL" id="EHM10442.1"/>
    </source>
</evidence>
<reference evidence="2 3" key="1">
    <citation type="submission" date="2011-10" db="EMBL/GenBank/DDBJ databases">
        <title>The Noncontiguous Finished genome of Thermanaerovibrio velox DSM 12556.</title>
        <authorList>
            <consortium name="US DOE Joint Genome Institute (JGI-PGF)"/>
            <person name="Lucas S."/>
            <person name="Copeland A."/>
            <person name="Lapidus A."/>
            <person name="Glavina del Rio T."/>
            <person name="Dalin E."/>
            <person name="Tice H."/>
            <person name="Bruce D."/>
            <person name="Goodwin L."/>
            <person name="Pitluck S."/>
            <person name="Peters L."/>
            <person name="Mikhailova N."/>
            <person name="Teshima H."/>
            <person name="Kyrpides N."/>
            <person name="Mavromatis K."/>
            <person name="Ivanova N."/>
            <person name="Markowitz V."/>
            <person name="Cheng J.-F."/>
            <person name="Hugenholtz P."/>
            <person name="Woyke T."/>
            <person name="Wu D."/>
            <person name="Spring S."/>
            <person name="Brambilla E.-M."/>
            <person name="Klenk H.-P."/>
            <person name="Eisen J.A."/>
        </authorList>
    </citation>
    <scope>NUCLEOTIDE SEQUENCE [LARGE SCALE GENOMIC DNA]</scope>
    <source>
        <strain evidence="2 3">DSM 12556</strain>
    </source>
</reference>
<dbReference type="Pfam" id="PF04230">
    <property type="entry name" value="PS_pyruv_trans"/>
    <property type="match status" value="1"/>
</dbReference>